<sequence>MEPPSVTVDDAVKENENVAVAPTKKNVGEPVDMPDKPLIYCEGCISNLPNNKVGYFRPIGSPAFLSRSTTNQGSMNKATSFERSPFVDKDIVDLCEDESLFDASEDKKGISKRLFKNPANATKKPKILKGQNTSEYDHGDGFTKSNPKASKLSIIQQKLRPKYRPTPSMQLSFMQERVALYAFATQLDPSEVIFRNKDTMLKRRDILDIPSRRPIDPDIIRLVALKLMIAEKENIDLLFWALPPSFAEDIQNGATVDNIRARYISTWMPQSKYLRYAGVLSKMVPKQSSWDDDSEEGPDMFVWQIEYQRYHCACVDLDGYGCIL</sequence>
<comment type="caution">
    <text evidence="1">The sequence shown here is derived from an EMBL/GenBank/DDBJ whole genome shotgun (WGS) entry which is preliminary data.</text>
</comment>
<protein>
    <submittedName>
        <fullName evidence="1">Uncharacterized protein</fullName>
    </submittedName>
</protein>
<evidence type="ECO:0000313" key="2">
    <source>
        <dbReference type="Proteomes" id="UP001372338"/>
    </source>
</evidence>
<dbReference type="Proteomes" id="UP001372338">
    <property type="component" value="Unassembled WGS sequence"/>
</dbReference>
<dbReference type="EMBL" id="JAYWIO010000006">
    <property type="protein sequence ID" value="KAK7255241.1"/>
    <property type="molecule type" value="Genomic_DNA"/>
</dbReference>
<name>A0AAN9EFF6_CROPI</name>
<dbReference type="AlphaFoldDB" id="A0AAN9EFF6"/>
<accession>A0AAN9EFF6</accession>
<organism evidence="1 2">
    <name type="scientific">Crotalaria pallida</name>
    <name type="common">Smooth rattlebox</name>
    <name type="synonym">Crotalaria striata</name>
    <dbReference type="NCBI Taxonomy" id="3830"/>
    <lineage>
        <taxon>Eukaryota</taxon>
        <taxon>Viridiplantae</taxon>
        <taxon>Streptophyta</taxon>
        <taxon>Embryophyta</taxon>
        <taxon>Tracheophyta</taxon>
        <taxon>Spermatophyta</taxon>
        <taxon>Magnoliopsida</taxon>
        <taxon>eudicotyledons</taxon>
        <taxon>Gunneridae</taxon>
        <taxon>Pentapetalae</taxon>
        <taxon>rosids</taxon>
        <taxon>fabids</taxon>
        <taxon>Fabales</taxon>
        <taxon>Fabaceae</taxon>
        <taxon>Papilionoideae</taxon>
        <taxon>50 kb inversion clade</taxon>
        <taxon>genistoids sensu lato</taxon>
        <taxon>core genistoids</taxon>
        <taxon>Crotalarieae</taxon>
        <taxon>Crotalaria</taxon>
    </lineage>
</organism>
<gene>
    <name evidence="1" type="ORF">RIF29_28647</name>
</gene>
<proteinExistence type="predicted"/>
<reference evidence="1 2" key="1">
    <citation type="submission" date="2024-01" db="EMBL/GenBank/DDBJ databases">
        <title>The genomes of 5 underutilized Papilionoideae crops provide insights into root nodulation and disease resistanc.</title>
        <authorList>
            <person name="Yuan L."/>
        </authorList>
    </citation>
    <scope>NUCLEOTIDE SEQUENCE [LARGE SCALE GENOMIC DNA]</scope>
    <source>
        <strain evidence="1">ZHUSHIDOU_FW_LH</strain>
        <tissue evidence="1">Leaf</tissue>
    </source>
</reference>
<evidence type="ECO:0000313" key="1">
    <source>
        <dbReference type="EMBL" id="KAK7255241.1"/>
    </source>
</evidence>
<keyword evidence="2" id="KW-1185">Reference proteome</keyword>